<dbReference type="OMA" id="GHSIFRY"/>
<reference evidence="2 3" key="1">
    <citation type="journal article" date="2015" name="Mol. Plant Microbe Interact.">
        <title>Genome, transcriptome, and functional analyses of Penicillium expansum provide new insights into secondary metabolism and pathogenicity.</title>
        <authorList>
            <person name="Ballester A.R."/>
            <person name="Marcet-Houben M."/>
            <person name="Levin E."/>
            <person name="Sela N."/>
            <person name="Selma-Lazaro C."/>
            <person name="Carmona L."/>
            <person name="Wisniewski M."/>
            <person name="Droby S."/>
            <person name="Gonzalez-Candelas L."/>
            <person name="Gabaldon T."/>
        </authorList>
    </citation>
    <scope>NUCLEOTIDE SEQUENCE [LARGE SCALE GENOMIC DNA]</scope>
    <source>
        <strain evidence="2 3">PHI-1</strain>
    </source>
</reference>
<comment type="caution">
    <text evidence="2">The sequence shown here is derived from an EMBL/GenBank/DDBJ whole genome shotgun (WGS) entry which is preliminary data.</text>
</comment>
<dbReference type="EMBL" id="JQGA01000867">
    <property type="protein sequence ID" value="KGO72693.1"/>
    <property type="molecule type" value="Genomic_DNA"/>
</dbReference>
<dbReference type="PhylomeDB" id="A0A0A2L0J3"/>
<feature type="compositionally biased region" description="Low complexity" evidence="1">
    <location>
        <begin position="176"/>
        <end position="188"/>
    </location>
</feature>
<feature type="compositionally biased region" description="Polar residues" evidence="1">
    <location>
        <begin position="140"/>
        <end position="153"/>
    </location>
</feature>
<dbReference type="AlphaFoldDB" id="A0A0A2L0J3"/>
<feature type="compositionally biased region" description="Acidic residues" evidence="1">
    <location>
        <begin position="118"/>
        <end position="135"/>
    </location>
</feature>
<dbReference type="HOGENOM" id="CLU_525896_0_0_1"/>
<gene>
    <name evidence="2" type="ORF">PITC_056790</name>
</gene>
<accession>A0A0A2L0J3</accession>
<evidence type="ECO:0000256" key="1">
    <source>
        <dbReference type="SAM" id="MobiDB-lite"/>
    </source>
</evidence>
<proteinExistence type="predicted"/>
<keyword evidence="3" id="KW-1185">Reference proteome</keyword>
<dbReference type="OrthoDB" id="4362946at2759"/>
<evidence type="ECO:0000313" key="2">
    <source>
        <dbReference type="EMBL" id="KGO72693.1"/>
    </source>
</evidence>
<feature type="compositionally biased region" description="Basic and acidic residues" evidence="1">
    <location>
        <begin position="197"/>
        <end position="211"/>
    </location>
</feature>
<sequence length="518" mass="57006">MAYPKHLVPKAPAPPKAAGRPSRVAKTGQTQNSGRATKPGRVSKEGRVTKPVQASKKGRPAKPGQAPKQTSPKKKTRPQKEVASENAGNDSEEEYPPLPPSRDSSHTGITPGMSVVDINDDPDRDTEMPEADPDVEPFSRSPTSSAIPQNCPTTEPVPDATGSDSSSDDYLWFGSARPNAPQRAPQPQSHTGQGKRARVEDIEHSKQEHGPASKSIVSPPSKRPRTSAASLPIEAEQPTGPGPFPTTGDSAPASSDFDTEEALYPMPSETTLDTYREKGAQLMAWLEDPNEPDCDIEPATATLNNMFNAPPPHHFQIGQTYYRTLGDLLDGGDPESTGLNTKDNVYRFTSLSSAVTDPKIREKHNRDRMSNSYAHLIGPGLIIGHSIFRYDNIQWNEIARALYVRDHPIETLRHVMFTGIVNEETGPYIRRVLYPRFGRIFDEATSEPCLKLERGTREFEELLGTKLGRITAILLLSTHPRGTVRIARAVVWNYIFSVQLRFEIEPIPTNPHDEPETA</sequence>
<dbReference type="STRING" id="40296.A0A0A2L0J3"/>
<feature type="region of interest" description="Disordered" evidence="1">
    <location>
        <begin position="1"/>
        <end position="257"/>
    </location>
</feature>
<evidence type="ECO:0000313" key="3">
    <source>
        <dbReference type="Proteomes" id="UP000030104"/>
    </source>
</evidence>
<organism evidence="2 3">
    <name type="scientific">Penicillium italicum</name>
    <name type="common">Blue mold</name>
    <dbReference type="NCBI Taxonomy" id="40296"/>
    <lineage>
        <taxon>Eukaryota</taxon>
        <taxon>Fungi</taxon>
        <taxon>Dikarya</taxon>
        <taxon>Ascomycota</taxon>
        <taxon>Pezizomycotina</taxon>
        <taxon>Eurotiomycetes</taxon>
        <taxon>Eurotiomycetidae</taxon>
        <taxon>Eurotiales</taxon>
        <taxon>Aspergillaceae</taxon>
        <taxon>Penicillium</taxon>
    </lineage>
</organism>
<dbReference type="Proteomes" id="UP000030104">
    <property type="component" value="Unassembled WGS sequence"/>
</dbReference>
<name>A0A0A2L0J3_PENIT</name>
<protein>
    <submittedName>
        <fullName evidence="2">Uncharacterized protein</fullName>
    </submittedName>
</protein>